<accession>A0A2U4FKV3</accession>
<dbReference type="AlphaFoldDB" id="A0A2U4FKV3"/>
<organism evidence="2 3">
    <name type="scientific">Brachyspira hampsonii 30446</name>
    <dbReference type="NCBI Taxonomy" id="1289135"/>
    <lineage>
        <taxon>Bacteria</taxon>
        <taxon>Pseudomonadati</taxon>
        <taxon>Spirochaetota</taxon>
        <taxon>Spirochaetia</taxon>
        <taxon>Brachyspirales</taxon>
        <taxon>Brachyspiraceae</taxon>
        <taxon>Brachyspira</taxon>
    </lineage>
</organism>
<evidence type="ECO:0008006" key="4">
    <source>
        <dbReference type="Google" id="ProtNLM"/>
    </source>
</evidence>
<dbReference type="Proteomes" id="UP000011663">
    <property type="component" value="Unassembled WGS sequence"/>
</dbReference>
<feature type="signal peptide" evidence="1">
    <location>
        <begin position="1"/>
        <end position="20"/>
    </location>
</feature>
<reference evidence="2 3" key="1">
    <citation type="submission" date="2012-07" db="EMBL/GenBank/DDBJ databases">
        <title>Genome sequence of Brachyspira sp. 30446, isolated from a pig with mucohaemorrhagic colitis.</title>
        <authorList>
            <person name="Rubin J.E."/>
            <person name="Fernando C."/>
            <person name="Harding J.C.S."/>
            <person name="Hill J.E."/>
        </authorList>
    </citation>
    <scope>NUCLEOTIDE SEQUENCE [LARGE SCALE GENOMIC DNA]</scope>
    <source>
        <strain evidence="2 3">30446</strain>
    </source>
</reference>
<dbReference type="EMBL" id="ALNZ01000009">
    <property type="protein sequence ID" value="EKV58041.1"/>
    <property type="molecule type" value="Genomic_DNA"/>
</dbReference>
<evidence type="ECO:0000256" key="1">
    <source>
        <dbReference type="SAM" id="SignalP"/>
    </source>
</evidence>
<sequence>MNKKISYTLFVLFLSSVLFISCNNNDKTGSETATGIAKYAGTWIVNITDPADSGMDGAKLIINNDGSITDNDGYKIPSSQITADSESSYTVYQEINDTDGTTAKATMNIKFTSTTSANIDITEVTTSPNASEESAIYKGTLTKQQS</sequence>
<protein>
    <recommendedName>
        <fullName evidence="4">Lipocalin-like domain-containing protein</fullName>
    </recommendedName>
</protein>
<keyword evidence="1" id="KW-0732">Signal</keyword>
<dbReference type="RefSeq" id="WP_008721784.1">
    <property type="nucleotide sequence ID" value="NZ_JH994110.1"/>
</dbReference>
<gene>
    <name evidence="2" type="ORF">A966_01938</name>
</gene>
<comment type="caution">
    <text evidence="2">The sequence shown here is derived from an EMBL/GenBank/DDBJ whole genome shotgun (WGS) entry which is preliminary data.</text>
</comment>
<proteinExistence type="predicted"/>
<evidence type="ECO:0000313" key="2">
    <source>
        <dbReference type="EMBL" id="EKV58041.1"/>
    </source>
</evidence>
<dbReference type="GeneID" id="66489137"/>
<feature type="chain" id="PRO_5015694538" description="Lipocalin-like domain-containing protein" evidence="1">
    <location>
        <begin position="21"/>
        <end position="146"/>
    </location>
</feature>
<dbReference type="OrthoDB" id="308541at2"/>
<dbReference type="PROSITE" id="PS51257">
    <property type="entry name" value="PROKAR_LIPOPROTEIN"/>
    <property type="match status" value="1"/>
</dbReference>
<name>A0A2U4FKV3_9SPIR</name>
<evidence type="ECO:0000313" key="3">
    <source>
        <dbReference type="Proteomes" id="UP000011663"/>
    </source>
</evidence>